<feature type="domain" description="Anti sigma-E protein RseA C-terminal" evidence="9">
    <location>
        <begin position="150"/>
        <end position="177"/>
    </location>
</feature>
<evidence type="ECO:0000256" key="3">
    <source>
        <dbReference type="ARBA" id="ARBA00022475"/>
    </source>
</evidence>
<keyword evidence="11" id="KW-1185">Reference proteome</keyword>
<proteinExistence type="inferred from homology"/>
<evidence type="ECO:0000313" key="10">
    <source>
        <dbReference type="EMBL" id="MFC4701846.1"/>
    </source>
</evidence>
<name>A0ABV9LZ36_9ALTE</name>
<evidence type="ECO:0000256" key="5">
    <source>
        <dbReference type="ARBA" id="ARBA00022989"/>
    </source>
</evidence>
<reference evidence="11" key="1">
    <citation type="journal article" date="2019" name="Int. J. Syst. Evol. Microbiol.">
        <title>The Global Catalogue of Microorganisms (GCM) 10K type strain sequencing project: providing services to taxonomists for standard genome sequencing and annotation.</title>
        <authorList>
            <consortium name="The Broad Institute Genomics Platform"/>
            <consortium name="The Broad Institute Genome Sequencing Center for Infectious Disease"/>
            <person name="Wu L."/>
            <person name="Ma J."/>
        </authorList>
    </citation>
    <scope>NUCLEOTIDE SEQUENCE [LARGE SCALE GENOMIC DNA]</scope>
    <source>
        <strain evidence="11">KACC 12507</strain>
    </source>
</reference>
<feature type="domain" description="Anti sigma-E protein RseA N-terminal" evidence="8">
    <location>
        <begin position="6"/>
        <end position="76"/>
    </location>
</feature>
<feature type="compositionally biased region" description="Basic and acidic residues" evidence="7">
    <location>
        <begin position="188"/>
        <end position="200"/>
    </location>
</feature>
<evidence type="ECO:0000259" key="9">
    <source>
        <dbReference type="Pfam" id="PF03873"/>
    </source>
</evidence>
<evidence type="ECO:0000259" key="8">
    <source>
        <dbReference type="Pfam" id="PF03872"/>
    </source>
</evidence>
<dbReference type="Proteomes" id="UP001595897">
    <property type="component" value="Unassembled WGS sequence"/>
</dbReference>
<keyword evidence="5" id="KW-1133">Transmembrane helix</keyword>
<evidence type="ECO:0000256" key="7">
    <source>
        <dbReference type="SAM" id="MobiDB-lite"/>
    </source>
</evidence>
<organism evidence="10 11">
    <name type="scientific">Glaciecola siphonariae</name>
    <dbReference type="NCBI Taxonomy" id="521012"/>
    <lineage>
        <taxon>Bacteria</taxon>
        <taxon>Pseudomonadati</taxon>
        <taxon>Pseudomonadota</taxon>
        <taxon>Gammaproteobacteria</taxon>
        <taxon>Alteromonadales</taxon>
        <taxon>Alteromonadaceae</taxon>
        <taxon>Glaciecola</taxon>
    </lineage>
</organism>
<dbReference type="PANTHER" id="PTHR38104:SF1">
    <property type="entry name" value="ANTI-SIGMA-E FACTOR RSEA"/>
    <property type="match status" value="1"/>
</dbReference>
<dbReference type="SUPFAM" id="SSF89069">
    <property type="entry name" value="N-terminal, cytoplasmic domain of anti-sigmaE factor RseA"/>
    <property type="match status" value="1"/>
</dbReference>
<feature type="region of interest" description="Disordered" evidence="7">
    <location>
        <begin position="179"/>
        <end position="200"/>
    </location>
</feature>
<dbReference type="InterPro" id="IPR036147">
    <property type="entry name" value="Anti-sigma_E_RseA_N_sf"/>
</dbReference>
<evidence type="ECO:0000256" key="6">
    <source>
        <dbReference type="ARBA" id="ARBA00023136"/>
    </source>
</evidence>
<dbReference type="InterPro" id="IPR005573">
    <property type="entry name" value="Anti-sigma_E_RseA_C"/>
</dbReference>
<evidence type="ECO:0000256" key="2">
    <source>
        <dbReference type="ARBA" id="ARBA00005837"/>
    </source>
</evidence>
<comment type="similarity">
    <text evidence="2">Belongs to the RseA family.</text>
</comment>
<comment type="caution">
    <text evidence="10">The sequence shown here is derived from an EMBL/GenBank/DDBJ whole genome shotgun (WGS) entry which is preliminary data.</text>
</comment>
<keyword evidence="3" id="KW-1003">Cell membrane</keyword>
<evidence type="ECO:0000256" key="4">
    <source>
        <dbReference type="ARBA" id="ARBA00022692"/>
    </source>
</evidence>
<dbReference type="EMBL" id="JBHSGU010000029">
    <property type="protein sequence ID" value="MFC4701846.1"/>
    <property type="molecule type" value="Genomic_DNA"/>
</dbReference>
<dbReference type="Gene3D" id="1.10.10.880">
    <property type="entry name" value="Anti sigma-E protein RseA, N-terminal domain"/>
    <property type="match status" value="1"/>
</dbReference>
<dbReference type="InterPro" id="IPR005572">
    <property type="entry name" value="Anti-sigma_E_RseA_N"/>
</dbReference>
<comment type="subcellular location">
    <subcellularLocation>
        <location evidence="1">Cell membrane</location>
        <topology evidence="1">Single-pass membrane protein</topology>
    </subcellularLocation>
</comment>
<keyword evidence="6" id="KW-0472">Membrane</keyword>
<evidence type="ECO:0000256" key="1">
    <source>
        <dbReference type="ARBA" id="ARBA00004162"/>
    </source>
</evidence>
<dbReference type="Pfam" id="PF03872">
    <property type="entry name" value="RseA_N"/>
    <property type="match status" value="1"/>
</dbReference>
<dbReference type="Pfam" id="PF03873">
    <property type="entry name" value="RseA_C"/>
    <property type="match status" value="1"/>
</dbReference>
<dbReference type="InterPro" id="IPR052383">
    <property type="entry name" value="Anti-sigma-E_RseA-like"/>
</dbReference>
<keyword evidence="4" id="KW-0812">Transmembrane</keyword>
<dbReference type="RefSeq" id="WP_382410703.1">
    <property type="nucleotide sequence ID" value="NZ_JBHSGU010000029.1"/>
</dbReference>
<protein>
    <submittedName>
        <fullName evidence="10">Sigma-E factor negative regulatory protein</fullName>
    </submittedName>
</protein>
<sequence length="200" mass="22414">MTQEFENISAIVDGESDDLSQSNQLLEDPILQQKWKSYHLTRDLLRNDMSQDISFDVSEQVAAALDKEMPILAPKRTWRDLPVVSAVIPIAGQSAQLAMVASVTAMVIFGYQTYNQPEVSQPFATAPPVIGPQGGLGLVSGERTRQIAPAGQERYEQLLQQRNQINAMIEDHERQLMFKQVPSQQQPEIKRQAKDEEAQP</sequence>
<dbReference type="PANTHER" id="PTHR38104">
    <property type="match status" value="1"/>
</dbReference>
<dbReference type="CDD" id="cd16328">
    <property type="entry name" value="RseA_N"/>
    <property type="match status" value="1"/>
</dbReference>
<gene>
    <name evidence="10" type="ORF">ACFO4O_16980</name>
</gene>
<accession>A0ABV9LZ36</accession>
<evidence type="ECO:0000313" key="11">
    <source>
        <dbReference type="Proteomes" id="UP001595897"/>
    </source>
</evidence>